<evidence type="ECO:0000256" key="1">
    <source>
        <dbReference type="SAM" id="MobiDB-lite"/>
    </source>
</evidence>
<sequence length="774" mass="85000">MSHRMQLHIVRCRVGGTHVWHGRLIILRGPGTTGNVLTPTETATRRAEPPTPASKRSLFCLHVQGERPAGLMVYGFKALPTAVDAWTGILEAAQLFRVGRPASHASMPLAAGELGDLATGAQALTGPATPAAPAAVGPAAWAQRPLRRRPPHLRVWATAAWVRAHIRRRLSSPSAWHPKWMAEWRMSEDGPLIREHGLLCRILELAVCYDQVTACELAHLEMTARHLQLLGEKSMGNVCACPLLPLLSQRFADELKAAAADRRLLLSVDTLALALSALMGRGRAVKPCRVFASRWAPSDLRTPGAAPSQFGFRPAQQAPLLELASGRLSFLEAAAPTDATGPDVFSTALLARLALDGFDAAAGRVWMAAVRQLLPRFGPLRASPPRAFEAFEAALRDVRAAVTDVRDAFNRAAVLVGMEAQPFLHVLRHSAASDDPLAARQPPHGVNDRGGWVTDCSRRRCAERTELQRQLNDLFNDVLTSGHLVDASPVELIEAAALGQPLPWPAPQRIKEEVKRKQYDAAVQLHDLRAAAPCAPPRAGKPEVLGKTPAGRTSLTRRNGYRLDWMLEKKDGTSDLQTQDGYWVGEVGFERSQGAQGLRYRMRPTRQEFLEGKEVDNLMYAIGPVKFRVGEAFGGTGNNEANRQLKRKLVAEDLTDPAKIEENKYWKARYGYERWDMGNIDQSTGLATTWFRGLAAWSGLDPKKEERGVTWFEADWGKPWLKKYVGTKLPGWVSAAQVEKEFDTGKLNGKYLTLPKPNDNAKATGIYGPSAQLK</sequence>
<keyword evidence="3" id="KW-1185">Reference proteome</keyword>
<feature type="region of interest" description="Disordered" evidence="1">
    <location>
        <begin position="533"/>
        <end position="553"/>
    </location>
</feature>
<protein>
    <submittedName>
        <fullName evidence="2">Uncharacterized protein</fullName>
    </submittedName>
</protein>
<dbReference type="Proteomes" id="UP001189429">
    <property type="component" value="Unassembled WGS sequence"/>
</dbReference>
<comment type="caution">
    <text evidence="2">The sequence shown here is derived from an EMBL/GenBank/DDBJ whole genome shotgun (WGS) entry which is preliminary data.</text>
</comment>
<organism evidence="2 3">
    <name type="scientific">Prorocentrum cordatum</name>
    <dbReference type="NCBI Taxonomy" id="2364126"/>
    <lineage>
        <taxon>Eukaryota</taxon>
        <taxon>Sar</taxon>
        <taxon>Alveolata</taxon>
        <taxon>Dinophyceae</taxon>
        <taxon>Prorocentrales</taxon>
        <taxon>Prorocentraceae</taxon>
        <taxon>Prorocentrum</taxon>
    </lineage>
</organism>
<accession>A0ABN9YA23</accession>
<evidence type="ECO:0000313" key="2">
    <source>
        <dbReference type="EMBL" id="CAK0908403.1"/>
    </source>
</evidence>
<name>A0ABN9YA23_9DINO</name>
<reference evidence="2" key="1">
    <citation type="submission" date="2023-10" db="EMBL/GenBank/DDBJ databases">
        <authorList>
            <person name="Chen Y."/>
            <person name="Shah S."/>
            <person name="Dougan E. K."/>
            <person name="Thang M."/>
            <person name="Chan C."/>
        </authorList>
    </citation>
    <scope>NUCLEOTIDE SEQUENCE [LARGE SCALE GENOMIC DNA]</scope>
</reference>
<evidence type="ECO:0000313" key="3">
    <source>
        <dbReference type="Proteomes" id="UP001189429"/>
    </source>
</evidence>
<gene>
    <name evidence="2" type="ORF">PCOR1329_LOCUS83085</name>
</gene>
<proteinExistence type="predicted"/>
<dbReference type="EMBL" id="CAUYUJ010022004">
    <property type="protein sequence ID" value="CAK0908403.1"/>
    <property type="molecule type" value="Genomic_DNA"/>
</dbReference>